<dbReference type="SMART" id="SM00530">
    <property type="entry name" value="HTH_XRE"/>
    <property type="match status" value="1"/>
</dbReference>
<organism evidence="2 3">
    <name type="scientific">Mycobacterium senriense</name>
    <dbReference type="NCBI Taxonomy" id="2775496"/>
    <lineage>
        <taxon>Bacteria</taxon>
        <taxon>Bacillati</taxon>
        <taxon>Actinomycetota</taxon>
        <taxon>Actinomycetes</taxon>
        <taxon>Mycobacteriales</taxon>
        <taxon>Mycobacteriaceae</taxon>
        <taxon>Mycobacterium</taxon>
        <taxon>Mycobacterium avium complex (MAC)</taxon>
    </lineage>
</organism>
<dbReference type="Pfam" id="PF01381">
    <property type="entry name" value="HTH_3"/>
    <property type="match status" value="1"/>
</dbReference>
<dbReference type="CDD" id="cd00093">
    <property type="entry name" value="HTH_XRE"/>
    <property type="match status" value="1"/>
</dbReference>
<dbReference type="InterPro" id="IPR010982">
    <property type="entry name" value="Lambda_DNA-bd_dom_sf"/>
</dbReference>
<dbReference type="SUPFAM" id="SSF47413">
    <property type="entry name" value="lambda repressor-like DNA-binding domains"/>
    <property type="match status" value="1"/>
</dbReference>
<sequence length="160" mass="17868">MDLGPIGAHAAETVRTLREKRRLTYAELARILDGLGRPIPPLGLRRIEAGERRIDVDDLAALALALEVSPLRLLLPTEESALVSNGERYSAARIWDWGMGRWPLAGDEVTFVRDSHPLRWAEKMTGRETGDAMTLKLGAHTIQRDIEREEQIAHKSVEGD</sequence>
<dbReference type="InterPro" id="IPR001387">
    <property type="entry name" value="Cro/C1-type_HTH"/>
</dbReference>
<keyword evidence="3" id="KW-1185">Reference proteome</keyword>
<accession>A0ABN6ILV8</accession>
<dbReference type="EMBL" id="AP024828">
    <property type="protein sequence ID" value="BCZ24845.1"/>
    <property type="molecule type" value="Genomic_DNA"/>
</dbReference>
<evidence type="ECO:0000259" key="1">
    <source>
        <dbReference type="PROSITE" id="PS50943"/>
    </source>
</evidence>
<feature type="domain" description="HTH cro/C1-type" evidence="1">
    <location>
        <begin position="14"/>
        <end position="73"/>
    </location>
</feature>
<proteinExistence type="predicted"/>
<evidence type="ECO:0000313" key="2">
    <source>
        <dbReference type="EMBL" id="BCZ24845.1"/>
    </source>
</evidence>
<reference evidence="2 3" key="1">
    <citation type="submission" date="2021-07" db="EMBL/GenBank/DDBJ databases">
        <title>Complete genome sequence of nontuberculous Mycobacterium sp. TY59.</title>
        <authorList>
            <person name="Fukushima K."/>
        </authorList>
    </citation>
    <scope>NUCLEOTIDE SEQUENCE [LARGE SCALE GENOMIC DNA]</scope>
    <source>
        <strain evidence="2 3">TY59</strain>
    </source>
</reference>
<dbReference type="PROSITE" id="PS50943">
    <property type="entry name" value="HTH_CROC1"/>
    <property type="match status" value="1"/>
</dbReference>
<dbReference type="Gene3D" id="1.10.260.40">
    <property type="entry name" value="lambda repressor-like DNA-binding domains"/>
    <property type="match status" value="1"/>
</dbReference>
<dbReference type="Proteomes" id="UP000826012">
    <property type="component" value="Chromosome"/>
</dbReference>
<gene>
    <name evidence="2" type="ORF">MTY59_47000</name>
</gene>
<evidence type="ECO:0000313" key="3">
    <source>
        <dbReference type="Proteomes" id="UP000826012"/>
    </source>
</evidence>
<name>A0ABN6ILV8_9MYCO</name>
<protein>
    <recommendedName>
        <fullName evidence="1">HTH cro/C1-type domain-containing protein</fullName>
    </recommendedName>
</protein>